<evidence type="ECO:0000256" key="2">
    <source>
        <dbReference type="ARBA" id="ARBA00004141"/>
    </source>
</evidence>
<dbReference type="UniPathway" id="UPA00895"/>
<keyword evidence="6 8" id="KW-1133">Transmembrane helix</keyword>
<accession>A0A2N5Y1Z3</accession>
<comment type="pathway">
    <text evidence="3">One-carbon metabolism; methylamine degradation.</text>
</comment>
<evidence type="ECO:0000313" key="10">
    <source>
        <dbReference type="EMBL" id="PLW82418.1"/>
    </source>
</evidence>
<dbReference type="Proteomes" id="UP000234845">
    <property type="component" value="Unassembled WGS sequence"/>
</dbReference>
<gene>
    <name evidence="10" type="ORF">CWI75_11695</name>
</gene>
<reference evidence="11" key="1">
    <citation type="submission" date="2017-11" db="EMBL/GenBank/DDBJ databases">
        <title>The draft genome sequence of Chromatocurvus sp. F02.</title>
        <authorList>
            <person name="Du Z.-J."/>
            <person name="Chang Y.-Q."/>
        </authorList>
    </citation>
    <scope>NUCLEOTIDE SEQUENCE [LARGE SCALE GENOMIC DNA]</scope>
    <source>
        <strain evidence="11">F02</strain>
    </source>
</reference>
<protein>
    <recommendedName>
        <fullName evidence="4">Methylamine utilization protein MauE</fullName>
    </recommendedName>
</protein>
<dbReference type="GO" id="GO:0030416">
    <property type="term" value="P:methylamine metabolic process"/>
    <property type="evidence" value="ECO:0007669"/>
    <property type="project" value="InterPro"/>
</dbReference>
<dbReference type="EMBL" id="PKLZ01000008">
    <property type="protein sequence ID" value="PLW82418.1"/>
    <property type="molecule type" value="Genomic_DNA"/>
</dbReference>
<name>A0A2N5Y1Z3_9GAMM</name>
<feature type="domain" description="Methylamine utilisation protein MauE" evidence="9">
    <location>
        <begin position="7"/>
        <end position="133"/>
    </location>
</feature>
<dbReference type="OrthoDB" id="5739837at2"/>
<evidence type="ECO:0000259" key="9">
    <source>
        <dbReference type="Pfam" id="PF07291"/>
    </source>
</evidence>
<keyword evidence="5 8" id="KW-0812">Transmembrane</keyword>
<feature type="transmembrane region" description="Helical" evidence="8">
    <location>
        <begin position="111"/>
        <end position="133"/>
    </location>
</feature>
<proteinExistence type="predicted"/>
<dbReference type="Pfam" id="PF07291">
    <property type="entry name" value="MauE"/>
    <property type="match status" value="1"/>
</dbReference>
<organism evidence="10 11">
    <name type="scientific">Kineobactrum sediminis</name>
    <dbReference type="NCBI Taxonomy" id="1905677"/>
    <lineage>
        <taxon>Bacteria</taxon>
        <taxon>Pseudomonadati</taxon>
        <taxon>Pseudomonadota</taxon>
        <taxon>Gammaproteobacteria</taxon>
        <taxon>Cellvibrionales</taxon>
        <taxon>Halieaceae</taxon>
        <taxon>Kineobactrum</taxon>
    </lineage>
</organism>
<evidence type="ECO:0000313" key="11">
    <source>
        <dbReference type="Proteomes" id="UP000234845"/>
    </source>
</evidence>
<evidence type="ECO:0000256" key="8">
    <source>
        <dbReference type="SAM" id="Phobius"/>
    </source>
</evidence>
<evidence type="ECO:0000256" key="5">
    <source>
        <dbReference type="ARBA" id="ARBA00022692"/>
    </source>
</evidence>
<comment type="function">
    <text evidence="1">May be specifically involved in the processing, transport, and/or maturation of the MADH beta-subunit.</text>
</comment>
<dbReference type="RefSeq" id="WP_101521670.1">
    <property type="nucleotide sequence ID" value="NZ_PKLZ01000008.1"/>
</dbReference>
<feature type="transmembrane region" description="Helical" evidence="8">
    <location>
        <begin position="6"/>
        <end position="25"/>
    </location>
</feature>
<evidence type="ECO:0000256" key="6">
    <source>
        <dbReference type="ARBA" id="ARBA00022989"/>
    </source>
</evidence>
<keyword evidence="11" id="KW-1185">Reference proteome</keyword>
<comment type="subcellular location">
    <subcellularLocation>
        <location evidence="2">Membrane</location>
        <topology evidence="2">Multi-pass membrane protein</topology>
    </subcellularLocation>
</comment>
<dbReference type="GO" id="GO:0016020">
    <property type="term" value="C:membrane"/>
    <property type="evidence" value="ECO:0007669"/>
    <property type="project" value="UniProtKB-SubCell"/>
</dbReference>
<feature type="transmembrane region" description="Helical" evidence="8">
    <location>
        <begin position="139"/>
        <end position="161"/>
    </location>
</feature>
<evidence type="ECO:0000256" key="7">
    <source>
        <dbReference type="ARBA" id="ARBA00023136"/>
    </source>
</evidence>
<evidence type="ECO:0000256" key="1">
    <source>
        <dbReference type="ARBA" id="ARBA00003475"/>
    </source>
</evidence>
<keyword evidence="7 8" id="KW-0472">Membrane</keyword>
<comment type="caution">
    <text evidence="10">The sequence shown here is derived from an EMBL/GenBank/DDBJ whole genome shotgun (WGS) entry which is preliminary data.</text>
</comment>
<feature type="transmembrane region" description="Helical" evidence="8">
    <location>
        <begin position="73"/>
        <end position="91"/>
    </location>
</feature>
<evidence type="ECO:0000256" key="4">
    <source>
        <dbReference type="ARBA" id="ARBA00019078"/>
    </source>
</evidence>
<dbReference type="InterPro" id="IPR009908">
    <property type="entry name" value="Methylamine_util_MauE"/>
</dbReference>
<evidence type="ECO:0000256" key="3">
    <source>
        <dbReference type="ARBA" id="ARBA00004856"/>
    </source>
</evidence>
<feature type="transmembrane region" description="Helical" evidence="8">
    <location>
        <begin position="46"/>
        <end position="67"/>
    </location>
</feature>
<sequence length="176" mass="18532">MAVPELIGAGIAGFLAWLFAVAGWYKLRNPGQYRDLMSRYLRGVSLSEWLVYPLGAMELAVAFALLLPATRPPGALMAAVLLGFYACLMAWQLAQGHRDLRCGCAGPASEVLVSPALVARNLLCMAAAGVVLLPSASASAGSAGMGLVLFIAVFLTVLYLCSEQLIANRQKMAGSK</sequence>
<dbReference type="AlphaFoldDB" id="A0A2N5Y1Z3"/>